<dbReference type="InterPro" id="IPR001245">
    <property type="entry name" value="Ser-Thr/Tyr_kinase_cat_dom"/>
</dbReference>
<dbReference type="STRING" id="1051891.A0A0C3QE11"/>
<gene>
    <name evidence="2" type="ORF">M407DRAFT_77465</name>
</gene>
<dbReference type="InterPro" id="IPR000719">
    <property type="entry name" value="Prot_kinase_dom"/>
</dbReference>
<dbReference type="InterPro" id="IPR051681">
    <property type="entry name" value="Ser/Thr_Kinases-Pseudokinases"/>
</dbReference>
<dbReference type="PANTHER" id="PTHR44329">
    <property type="entry name" value="SERINE/THREONINE-PROTEIN KINASE TNNI3K-RELATED"/>
    <property type="match status" value="1"/>
</dbReference>
<dbReference type="EMBL" id="KN823071">
    <property type="protein sequence ID" value="KIO23981.1"/>
    <property type="molecule type" value="Genomic_DNA"/>
</dbReference>
<feature type="domain" description="Protein kinase" evidence="1">
    <location>
        <begin position="1"/>
        <end position="224"/>
    </location>
</feature>
<dbReference type="PROSITE" id="PS00108">
    <property type="entry name" value="PROTEIN_KINASE_ST"/>
    <property type="match status" value="1"/>
</dbReference>
<accession>A0A0C3QE11</accession>
<dbReference type="HOGENOM" id="CLU_000288_7_18_1"/>
<dbReference type="SMART" id="SM00220">
    <property type="entry name" value="S_TKc"/>
    <property type="match status" value="1"/>
</dbReference>
<dbReference type="PANTHER" id="PTHR44329:SF261">
    <property type="entry name" value="ZINC FINGER CONTAINING PROTEIN KINASE-RELATED"/>
    <property type="match status" value="1"/>
</dbReference>
<dbReference type="Gene3D" id="1.10.510.10">
    <property type="entry name" value="Transferase(Phosphotransferase) domain 1"/>
    <property type="match status" value="1"/>
</dbReference>
<dbReference type="Proteomes" id="UP000054248">
    <property type="component" value="Unassembled WGS sequence"/>
</dbReference>
<dbReference type="PROSITE" id="PS50011">
    <property type="entry name" value="PROTEIN_KINASE_DOM"/>
    <property type="match status" value="1"/>
</dbReference>
<dbReference type="InterPro" id="IPR008271">
    <property type="entry name" value="Ser/Thr_kinase_AS"/>
</dbReference>
<dbReference type="OrthoDB" id="4062651at2759"/>
<dbReference type="SUPFAM" id="SSF56112">
    <property type="entry name" value="Protein kinase-like (PK-like)"/>
    <property type="match status" value="1"/>
</dbReference>
<dbReference type="Pfam" id="PF07714">
    <property type="entry name" value="PK_Tyr_Ser-Thr"/>
    <property type="match status" value="1"/>
</dbReference>
<dbReference type="GO" id="GO:0004674">
    <property type="term" value="F:protein serine/threonine kinase activity"/>
    <property type="evidence" value="ECO:0007669"/>
    <property type="project" value="TreeGrafter"/>
</dbReference>
<reference evidence="3" key="2">
    <citation type="submission" date="2015-01" db="EMBL/GenBank/DDBJ databases">
        <title>Evolutionary Origins and Diversification of the Mycorrhizal Mutualists.</title>
        <authorList>
            <consortium name="DOE Joint Genome Institute"/>
            <consortium name="Mycorrhizal Genomics Consortium"/>
            <person name="Kohler A."/>
            <person name="Kuo A."/>
            <person name="Nagy L.G."/>
            <person name="Floudas D."/>
            <person name="Copeland A."/>
            <person name="Barry K.W."/>
            <person name="Cichocki N."/>
            <person name="Veneault-Fourrey C."/>
            <person name="LaButti K."/>
            <person name="Lindquist E.A."/>
            <person name="Lipzen A."/>
            <person name="Lundell T."/>
            <person name="Morin E."/>
            <person name="Murat C."/>
            <person name="Riley R."/>
            <person name="Ohm R."/>
            <person name="Sun H."/>
            <person name="Tunlid A."/>
            <person name="Henrissat B."/>
            <person name="Grigoriev I.V."/>
            <person name="Hibbett D.S."/>
            <person name="Martin F."/>
        </authorList>
    </citation>
    <scope>NUCLEOTIDE SEQUENCE [LARGE SCALE GENOMIC DNA]</scope>
    <source>
        <strain evidence="3">MUT 4182</strain>
    </source>
</reference>
<evidence type="ECO:0000259" key="1">
    <source>
        <dbReference type="PROSITE" id="PS50011"/>
    </source>
</evidence>
<protein>
    <recommendedName>
        <fullName evidence="1">Protein kinase domain-containing protein</fullName>
    </recommendedName>
</protein>
<dbReference type="AlphaFoldDB" id="A0A0C3QE11"/>
<sequence>RFEREILVWAGIWHPNVAPLLGFTLSPAFYLISPWYSNGTIRQYISTNPSCDRLYLIQDVAAGLAYLHTCQPPIVHGDIKSNNVVVDADGHAKIIDFGLSQILENSTTEANTVIEVGNSRWMAPEVLTSQQITCSSDVYSFGCLALETASGLPPFRGLQQGLQLVARPASLKPVTDRIAYPRIPEDNLLWSLLFSCWETDPAQRPSMTDLQTQLRVLISKRPLLGHSPGSSPSSSVPAPAQAFVEEPSSLLLSIKATGEASSEWSAFFQTSGLPAGRYRRLGSQTLGCGVLSDSWLCEMERNGEVQQVCLRGLLP</sequence>
<proteinExistence type="predicted"/>
<reference evidence="2 3" key="1">
    <citation type="submission" date="2014-04" db="EMBL/GenBank/DDBJ databases">
        <authorList>
            <consortium name="DOE Joint Genome Institute"/>
            <person name="Kuo A."/>
            <person name="Girlanda M."/>
            <person name="Perotto S."/>
            <person name="Kohler A."/>
            <person name="Nagy L.G."/>
            <person name="Floudas D."/>
            <person name="Copeland A."/>
            <person name="Barry K.W."/>
            <person name="Cichocki N."/>
            <person name="Veneault-Fourrey C."/>
            <person name="LaButti K."/>
            <person name="Lindquist E.A."/>
            <person name="Lipzen A."/>
            <person name="Lundell T."/>
            <person name="Morin E."/>
            <person name="Murat C."/>
            <person name="Sun H."/>
            <person name="Tunlid A."/>
            <person name="Henrissat B."/>
            <person name="Grigoriev I.V."/>
            <person name="Hibbett D.S."/>
            <person name="Martin F."/>
            <person name="Nordberg H.P."/>
            <person name="Cantor M.N."/>
            <person name="Hua S.X."/>
        </authorList>
    </citation>
    <scope>NUCLEOTIDE SEQUENCE [LARGE SCALE GENOMIC DNA]</scope>
    <source>
        <strain evidence="2 3">MUT 4182</strain>
    </source>
</reference>
<name>A0A0C3QE11_9AGAM</name>
<evidence type="ECO:0000313" key="2">
    <source>
        <dbReference type="EMBL" id="KIO23981.1"/>
    </source>
</evidence>
<feature type="non-terminal residue" evidence="2">
    <location>
        <position position="1"/>
    </location>
</feature>
<organism evidence="2 3">
    <name type="scientific">Tulasnella calospora MUT 4182</name>
    <dbReference type="NCBI Taxonomy" id="1051891"/>
    <lineage>
        <taxon>Eukaryota</taxon>
        <taxon>Fungi</taxon>
        <taxon>Dikarya</taxon>
        <taxon>Basidiomycota</taxon>
        <taxon>Agaricomycotina</taxon>
        <taxon>Agaricomycetes</taxon>
        <taxon>Cantharellales</taxon>
        <taxon>Tulasnellaceae</taxon>
        <taxon>Tulasnella</taxon>
    </lineage>
</organism>
<dbReference type="GO" id="GO:0005524">
    <property type="term" value="F:ATP binding"/>
    <property type="evidence" value="ECO:0007669"/>
    <property type="project" value="InterPro"/>
</dbReference>
<dbReference type="InterPro" id="IPR011009">
    <property type="entry name" value="Kinase-like_dom_sf"/>
</dbReference>
<evidence type="ECO:0000313" key="3">
    <source>
        <dbReference type="Proteomes" id="UP000054248"/>
    </source>
</evidence>
<keyword evidence="3" id="KW-1185">Reference proteome</keyword>